<protein>
    <submittedName>
        <fullName evidence="1">Uncharacterized protein</fullName>
    </submittedName>
</protein>
<dbReference type="EMBL" id="SLZZ01000005">
    <property type="protein sequence ID" value="TCS80686.1"/>
    <property type="molecule type" value="Genomic_DNA"/>
</dbReference>
<dbReference type="AlphaFoldDB" id="A0A4R3KBW5"/>
<name>A0A4R3KBW5_9FIRM</name>
<dbReference type="Proteomes" id="UP000295726">
    <property type="component" value="Unassembled WGS sequence"/>
</dbReference>
<organism evidence="1 2">
    <name type="scientific">Muricomes intestini</name>
    <dbReference type="NCBI Taxonomy" id="1796634"/>
    <lineage>
        <taxon>Bacteria</taxon>
        <taxon>Bacillati</taxon>
        <taxon>Bacillota</taxon>
        <taxon>Clostridia</taxon>
        <taxon>Lachnospirales</taxon>
        <taxon>Lachnospiraceae</taxon>
        <taxon>Muricomes</taxon>
    </lineage>
</organism>
<proteinExistence type="predicted"/>
<evidence type="ECO:0000313" key="1">
    <source>
        <dbReference type="EMBL" id="TCS80686.1"/>
    </source>
</evidence>
<evidence type="ECO:0000313" key="2">
    <source>
        <dbReference type="Proteomes" id="UP000295726"/>
    </source>
</evidence>
<gene>
    <name evidence="1" type="ORF">EDD59_10567</name>
</gene>
<keyword evidence="2" id="KW-1185">Reference proteome</keyword>
<comment type="caution">
    <text evidence="1">The sequence shown here is derived from an EMBL/GenBank/DDBJ whole genome shotgun (WGS) entry which is preliminary data.</text>
</comment>
<reference evidence="1 2" key="1">
    <citation type="submission" date="2019-03" db="EMBL/GenBank/DDBJ databases">
        <title>Genomic Encyclopedia of Type Strains, Phase IV (KMG-IV): sequencing the most valuable type-strain genomes for metagenomic binning, comparative biology and taxonomic classification.</title>
        <authorList>
            <person name="Goeker M."/>
        </authorList>
    </citation>
    <scope>NUCLEOTIDE SEQUENCE [LARGE SCALE GENOMIC DNA]</scope>
    <source>
        <strain evidence="1 2">DSM 29489</strain>
    </source>
</reference>
<sequence length="55" mass="6635">MSATGKNADHSLHQRVHRKFGRVQWYPPFLYYSNYSEPGSKSYVLKLRRKDIYEK</sequence>
<accession>A0A4R3KBW5</accession>